<dbReference type="Gene3D" id="3.40.50.720">
    <property type="entry name" value="NAD(P)-binding Rossmann-like Domain"/>
    <property type="match status" value="2"/>
</dbReference>
<evidence type="ECO:0000256" key="6">
    <source>
        <dbReference type="ARBA" id="ARBA00022958"/>
    </source>
</evidence>
<feature type="compositionally biased region" description="Polar residues" evidence="11">
    <location>
        <begin position="980"/>
        <end position="992"/>
    </location>
</feature>
<dbReference type="Pfam" id="PF03493">
    <property type="entry name" value="BK_channel_a"/>
    <property type="match status" value="1"/>
</dbReference>
<evidence type="ECO:0000259" key="13">
    <source>
        <dbReference type="Pfam" id="PF03493"/>
    </source>
</evidence>
<keyword evidence="5" id="KW-0631">Potassium channel</keyword>
<evidence type="ECO:0000256" key="1">
    <source>
        <dbReference type="ARBA" id="ARBA00004141"/>
    </source>
</evidence>
<organism evidence="15 16">
    <name type="scientific">Tieghemiomyces parasiticus</name>
    <dbReference type="NCBI Taxonomy" id="78921"/>
    <lineage>
        <taxon>Eukaryota</taxon>
        <taxon>Fungi</taxon>
        <taxon>Fungi incertae sedis</taxon>
        <taxon>Zoopagomycota</taxon>
        <taxon>Kickxellomycotina</taxon>
        <taxon>Dimargaritomycetes</taxon>
        <taxon>Dimargaritales</taxon>
        <taxon>Dimargaritaceae</taxon>
        <taxon>Tieghemiomyces</taxon>
    </lineage>
</organism>
<dbReference type="InterPro" id="IPR003929">
    <property type="entry name" value="K_chnl_BK_asu"/>
</dbReference>
<evidence type="ECO:0000259" key="14">
    <source>
        <dbReference type="Pfam" id="PF22614"/>
    </source>
</evidence>
<dbReference type="SUPFAM" id="SSF81324">
    <property type="entry name" value="Voltage-gated potassium channels"/>
    <property type="match status" value="1"/>
</dbReference>
<dbReference type="InterPro" id="IPR003148">
    <property type="entry name" value="RCK_N"/>
</dbReference>
<feature type="domain" description="RCK N-terminal" evidence="14">
    <location>
        <begin position="809"/>
        <end position="921"/>
    </location>
</feature>
<feature type="transmembrane region" description="Helical" evidence="12">
    <location>
        <begin position="266"/>
        <end position="290"/>
    </location>
</feature>
<evidence type="ECO:0000256" key="10">
    <source>
        <dbReference type="ARBA" id="ARBA00023303"/>
    </source>
</evidence>
<evidence type="ECO:0000256" key="9">
    <source>
        <dbReference type="ARBA" id="ARBA00023136"/>
    </source>
</evidence>
<evidence type="ECO:0000313" key="16">
    <source>
        <dbReference type="Proteomes" id="UP001150569"/>
    </source>
</evidence>
<sequence>MDDSEKPRLVASPTSVRPAVLSRQASSLEQKWPNWATRDSMNRLLLWVQRVAFFLDHSRLGRIWDFLDTGLNTIQVALFIWHTTATTSSGLPAPLSLAHRIPELVITLLLLGQFLIRHLLITGETLSLFMVVTLLDTLPPLVAVTVSFANHAMYDSFLSAGILVIFYPIRFVRLQMSLNRFLAPGQNSIIRLSEFKRKIVLLVSDVAMALLAVAAVLYTWLYHFSASGIVSQHQVFTYFDAFFFCAVSITAGPADSVVPDLIITRLVVIGILVLAALFLPAPIGSIVSLMQGVSQYTSYSNDPRFNHVMVCGSLDFMAVSEFLNEFYNEDHGVRIMHTTVVIVNDTEPDDDLRRLLHDPLYAARVRYYKGSPTSYTVLDTVRARDAKAIFILTSKFGGRSRIDEDAETVMRALAISSYVSGPITEVFPTGRWAPLKAAIQTRHRPSVVGAEPATSSDDHHRHHHHRSRATTVHQVRIYAQTLLPETETHFRALRTTRILAVEEFRMGLLAQSCATPGFSTLMHILTATLTDKSVAKIIHDLRPQVSPRELDWMEVYLQCATQEIYETRFPRSCVGLPYRSVVRCLYEAYGVVVFAVGISRSRPRNPHLATEFHELYLNPINHVIRPNDIAFIIAHSSQQTDDLAKFPGPRADPAGLDDYDYAHLPGDTVLPDYHSRASDAMSPEERLESGVPELTDFQPADNGPRRPYQPPPPSTIPISPVPVAYHGNQLDINPSDVSSSGAAGSQPTTTTTTTTGTGLNDTLLYSPTFEIRRKVARRVRKFTTDGPGQDIRQRKKRILRQHNPFPKNLADHIVICDASPTFPRNVEYLVQSLKTAFSDDRLAIVILAVAHPPRVQALTLRDFANVYVVDGNPLLAQDLSRTYVERARGVIVLSNAKHHHQASRRLVDCSAVLCEMNIRSWYCLHPRRFSVVEMIHRLNIKYIDGETPLKSEELYESPPGSPVLSPQQPRQQPHPPPPHSGQSASATLTSQSGQLNSPALFKEKASGAEGPKDIPSSVTSPPSSHSSTRTTGQRPSQQPPTPGKKPHRPCVTIPKARGPLPSIAELTTLTPLPYSDLEGYRFGRPAADLDPPSVVKAHATATRTKRRITRGRVFLVGLPPAYIGKSQHLWFRESLSQPRF</sequence>
<protein>
    <recommendedName>
        <fullName evidence="17">Calcium-activated potassium channel BK alpha subunit domain-containing protein</fullName>
    </recommendedName>
</protein>
<keyword evidence="9 12" id="KW-0472">Membrane</keyword>
<dbReference type="OrthoDB" id="297496at2759"/>
<name>A0A9W8AE08_9FUNG</name>
<keyword evidence="4 12" id="KW-0812">Transmembrane</keyword>
<evidence type="ECO:0000256" key="12">
    <source>
        <dbReference type="SAM" id="Phobius"/>
    </source>
</evidence>
<evidence type="ECO:0000256" key="11">
    <source>
        <dbReference type="SAM" id="MobiDB-lite"/>
    </source>
</evidence>
<evidence type="ECO:0000256" key="4">
    <source>
        <dbReference type="ARBA" id="ARBA00022692"/>
    </source>
</evidence>
<comment type="subcellular location">
    <subcellularLocation>
        <location evidence="1">Membrane</location>
        <topology evidence="1">Multi-pass membrane protein</topology>
    </subcellularLocation>
</comment>
<keyword evidence="8" id="KW-0406">Ion transport</keyword>
<evidence type="ECO:0000256" key="7">
    <source>
        <dbReference type="ARBA" id="ARBA00022989"/>
    </source>
</evidence>
<dbReference type="PANTHER" id="PTHR10027:SF10">
    <property type="entry name" value="SLOWPOKE 2, ISOFORM D"/>
    <property type="match status" value="1"/>
</dbReference>
<feature type="region of interest" description="Disordered" evidence="11">
    <location>
        <begin position="951"/>
        <end position="992"/>
    </location>
</feature>
<feature type="region of interest" description="Disordered" evidence="11">
    <location>
        <begin position="443"/>
        <end position="470"/>
    </location>
</feature>
<feature type="compositionally biased region" description="Low complexity" evidence="11">
    <location>
        <begin position="748"/>
        <end position="758"/>
    </location>
</feature>
<feature type="transmembrane region" description="Helical" evidence="12">
    <location>
        <begin position="235"/>
        <end position="254"/>
    </location>
</feature>
<reference evidence="15" key="1">
    <citation type="submission" date="2022-07" db="EMBL/GenBank/DDBJ databases">
        <title>Phylogenomic reconstructions and comparative analyses of Kickxellomycotina fungi.</title>
        <authorList>
            <person name="Reynolds N.K."/>
            <person name="Stajich J.E."/>
            <person name="Barry K."/>
            <person name="Grigoriev I.V."/>
            <person name="Crous P."/>
            <person name="Smith M.E."/>
        </authorList>
    </citation>
    <scope>NUCLEOTIDE SEQUENCE</scope>
    <source>
        <strain evidence="15">RSA 861</strain>
    </source>
</reference>
<feature type="region of interest" description="Disordered" evidence="11">
    <location>
        <begin position="670"/>
        <end position="760"/>
    </location>
</feature>
<keyword evidence="10" id="KW-0407">Ion channel</keyword>
<feature type="compositionally biased region" description="Basic and acidic residues" evidence="11">
    <location>
        <begin position="673"/>
        <end position="688"/>
    </location>
</feature>
<dbReference type="Proteomes" id="UP001150569">
    <property type="component" value="Unassembled WGS sequence"/>
</dbReference>
<evidence type="ECO:0000313" key="15">
    <source>
        <dbReference type="EMBL" id="KAJ1928771.1"/>
    </source>
</evidence>
<keyword evidence="3" id="KW-0633">Potassium transport</keyword>
<evidence type="ECO:0008006" key="17">
    <source>
        <dbReference type="Google" id="ProtNLM"/>
    </source>
</evidence>
<keyword evidence="7 12" id="KW-1133">Transmembrane helix</keyword>
<evidence type="ECO:0000256" key="8">
    <source>
        <dbReference type="ARBA" id="ARBA00023065"/>
    </source>
</evidence>
<dbReference type="InterPro" id="IPR047871">
    <property type="entry name" value="K_chnl_Slo-like"/>
</dbReference>
<evidence type="ECO:0000256" key="3">
    <source>
        <dbReference type="ARBA" id="ARBA00022538"/>
    </source>
</evidence>
<feature type="compositionally biased region" description="Low complexity" evidence="11">
    <location>
        <begin position="1015"/>
        <end position="1031"/>
    </location>
</feature>
<keyword evidence="6" id="KW-0630">Potassium</keyword>
<evidence type="ECO:0000256" key="5">
    <source>
        <dbReference type="ARBA" id="ARBA00022826"/>
    </source>
</evidence>
<keyword evidence="16" id="KW-1185">Reference proteome</keyword>
<feature type="domain" description="RCK N-terminal" evidence="14">
    <location>
        <begin position="306"/>
        <end position="418"/>
    </location>
</feature>
<evidence type="ECO:0000256" key="2">
    <source>
        <dbReference type="ARBA" id="ARBA00022448"/>
    </source>
</evidence>
<dbReference type="AlphaFoldDB" id="A0A9W8AE08"/>
<feature type="transmembrane region" description="Helical" evidence="12">
    <location>
        <begin position="199"/>
        <end position="223"/>
    </location>
</feature>
<dbReference type="GO" id="GO:0005267">
    <property type="term" value="F:potassium channel activity"/>
    <property type="evidence" value="ECO:0007669"/>
    <property type="project" value="UniProtKB-KW"/>
</dbReference>
<feature type="transmembrane region" description="Helical" evidence="12">
    <location>
        <begin position="154"/>
        <end position="172"/>
    </location>
</feature>
<dbReference type="GO" id="GO:0016020">
    <property type="term" value="C:membrane"/>
    <property type="evidence" value="ECO:0007669"/>
    <property type="project" value="UniProtKB-SubCell"/>
</dbReference>
<keyword evidence="2" id="KW-0813">Transport</keyword>
<dbReference type="PANTHER" id="PTHR10027">
    <property type="entry name" value="CALCIUM-ACTIVATED POTASSIUM CHANNEL ALPHA CHAIN"/>
    <property type="match status" value="1"/>
</dbReference>
<feature type="region of interest" description="Disordered" evidence="11">
    <location>
        <begin position="1004"/>
        <end position="1049"/>
    </location>
</feature>
<dbReference type="Pfam" id="PF22614">
    <property type="entry name" value="Slo-like_RCK"/>
    <property type="match status" value="2"/>
</dbReference>
<proteinExistence type="predicted"/>
<feature type="transmembrane region" description="Helical" evidence="12">
    <location>
        <begin position="128"/>
        <end position="148"/>
    </location>
</feature>
<comment type="caution">
    <text evidence="15">The sequence shown here is derived from an EMBL/GenBank/DDBJ whole genome shotgun (WGS) entry which is preliminary data.</text>
</comment>
<feature type="domain" description="Calcium-activated potassium channel BK alpha subunit" evidence="13">
    <location>
        <begin position="498"/>
        <end position="596"/>
    </location>
</feature>
<gene>
    <name evidence="15" type="ORF">IWQ60_001771</name>
</gene>
<dbReference type="EMBL" id="JANBPT010000060">
    <property type="protein sequence ID" value="KAJ1928771.1"/>
    <property type="molecule type" value="Genomic_DNA"/>
</dbReference>
<accession>A0A9W8AE08</accession>
<feature type="compositionally biased region" description="Polar residues" evidence="11">
    <location>
        <begin position="730"/>
        <end position="747"/>
    </location>
</feature>